<reference evidence="1" key="1">
    <citation type="submission" date="2023-06" db="EMBL/GenBank/DDBJ databases">
        <authorList>
            <person name="Kurt Z."/>
        </authorList>
    </citation>
    <scope>NUCLEOTIDE SEQUENCE</scope>
</reference>
<dbReference type="EMBL" id="CATOUU010000026">
    <property type="protein sequence ID" value="CAI9913550.1"/>
    <property type="molecule type" value="Genomic_DNA"/>
</dbReference>
<evidence type="ECO:0000313" key="1">
    <source>
        <dbReference type="EMBL" id="CAI9913550.1"/>
    </source>
</evidence>
<proteinExistence type="predicted"/>
<accession>A0AA86N650</accession>
<evidence type="ECO:0000313" key="2">
    <source>
        <dbReference type="EMBL" id="CAL6071207.1"/>
    </source>
</evidence>
<organism evidence="1">
    <name type="scientific">Hexamita inflata</name>
    <dbReference type="NCBI Taxonomy" id="28002"/>
    <lineage>
        <taxon>Eukaryota</taxon>
        <taxon>Metamonada</taxon>
        <taxon>Diplomonadida</taxon>
        <taxon>Hexamitidae</taxon>
        <taxon>Hexamitinae</taxon>
        <taxon>Hexamita</taxon>
    </lineage>
</organism>
<comment type="caution">
    <text evidence="1">The sequence shown here is derived from an EMBL/GenBank/DDBJ whole genome shotgun (WGS) entry which is preliminary data.</text>
</comment>
<dbReference type="AlphaFoldDB" id="A0AA86N650"/>
<name>A0AA86N650_9EUKA</name>
<dbReference type="Proteomes" id="UP001642409">
    <property type="component" value="Unassembled WGS sequence"/>
</dbReference>
<sequence length="158" mass="18640">MIRSNFSIQGDYWQLVYFYFIINLEFGVDFRDQLQLSSLPSVFYQQDVLESQICYCRTRNLKNTAQSDPSKFYAGGKVEIDVDEYTMAQQQITSFVGTHRYLLFRTTVFQFNLQLYWVNFEFVKHTSDIHFSDILLSNTFSRASVISVEVITAKKQRD</sequence>
<protein>
    <submittedName>
        <fullName evidence="2">Hypothetical_protein</fullName>
    </submittedName>
</protein>
<evidence type="ECO:0000313" key="3">
    <source>
        <dbReference type="Proteomes" id="UP001642409"/>
    </source>
</evidence>
<reference evidence="2 3" key="2">
    <citation type="submission" date="2024-07" db="EMBL/GenBank/DDBJ databases">
        <authorList>
            <person name="Akdeniz Z."/>
        </authorList>
    </citation>
    <scope>NUCLEOTIDE SEQUENCE [LARGE SCALE GENOMIC DNA]</scope>
</reference>
<dbReference type="EMBL" id="CAXDID020000289">
    <property type="protein sequence ID" value="CAL6071207.1"/>
    <property type="molecule type" value="Genomic_DNA"/>
</dbReference>
<keyword evidence="3" id="KW-1185">Reference proteome</keyword>
<gene>
    <name evidence="1" type="ORF">HINF_LOCUS1195</name>
    <name evidence="2" type="ORF">HINF_LOCUS55035</name>
</gene>